<evidence type="ECO:0000259" key="4">
    <source>
        <dbReference type="Pfam" id="PF17137"/>
    </source>
</evidence>
<gene>
    <name evidence="6" type="ORF">GALL_230290</name>
</gene>
<evidence type="ECO:0000259" key="2">
    <source>
        <dbReference type="Pfam" id="PF01055"/>
    </source>
</evidence>
<sequence length="879" mass="97197">MILKRLLLIAGLIWVELASARAADAVVKSVVQQTNEVVLTLDSGRLELRPLNNGAMRVRFSDGKTAETQSFVLLRNIPTPRFTVRENKATVIVATAKMQTVVDRATGALSFRDADGKTFLAEMPGARLLKPSVVQGQPTFIVGQGFRSPADEKLFGLGQFQDGLWDWRGLPIELRQLNTQIAVPMLISSKGYGLLWDNASRTDFNLPGDEIKLGPAAANSDASGPTATEQLAAAPKAIGNDAERHGAFTSGAAGEYVFCIRDADRRNEIAILVDGVQIAGVKNMWTPRAVVGKILLPANKTCDVAVRGGGRHVKLFARPLGNTTVFRSDCGEAVDYTVFYGPKLDDVVAGYRAATGQAPLWPKWAYGFWQCRERYSSQQQLLDTAAEFRKREIPMDLIVQDWQYWGNHGWGAYEWDESHYPNPPRLLKGLHDMNVKFMISVWCNPQGQTHADLKTNNMLVGEWIDVFDPLGREIRWKHINQAFFSIGVDAWWGDATEPGDPGTDLLGKKISIGPHHRVALGDQFTSAYPLFASEALYDGQRATDSNKRVVILTRSAFPGQQRYAAAAWSGDINGDWETFKRQIPAGLNFCLTGLPYWTTDCGGFFHPGGQYTSADYNELLTRWFEWSTFCPILRIHGYQTQTEMWKWLPSTQTNLLAYDRLRYRMLPYNYSVAWKVTSEASTIMRALGMDFPGDAKAWGISDEYMFGPAFLVAPVTTAKATSRSVYLPGGTSWVNFWTGENLKGGRQVTVAAPVETLPLLVRAGSIVPLGPDLQYAMQKPADPIELRIYPGADGSFTLYEDEGDSYRYEKGVYATIPISWKDKTKTLTIGARTGQFPGMLTNRTFNVVWVSAGHGNGVGLTPTPDAVVNYNGSTVSVCP</sequence>
<evidence type="ECO:0000313" key="6">
    <source>
        <dbReference type="EMBL" id="OIQ95015.1"/>
    </source>
</evidence>
<dbReference type="GO" id="GO:0061634">
    <property type="term" value="F:alpha-D-xyloside xylohydrolase"/>
    <property type="evidence" value="ECO:0007669"/>
    <property type="project" value="UniProtKB-EC"/>
</dbReference>
<keyword evidence="6" id="KW-0326">Glycosidase</keyword>
<feature type="domain" description="Glycosyl hydrolase family 31 C-terminal" evidence="5">
    <location>
        <begin position="681"/>
        <end position="767"/>
    </location>
</feature>
<dbReference type="Pfam" id="PF17137">
    <property type="entry name" value="DUF5110"/>
    <property type="match status" value="1"/>
</dbReference>
<proteinExistence type="inferred from homology"/>
<evidence type="ECO:0000256" key="1">
    <source>
        <dbReference type="ARBA" id="ARBA00007806"/>
    </source>
</evidence>
<feature type="domain" description="Glycoside hydrolase family 31 TIM barrel" evidence="2">
    <location>
        <begin position="359"/>
        <end position="671"/>
    </location>
</feature>
<keyword evidence="6" id="KW-0378">Hydrolase</keyword>
<accession>A0A1J5RSR5</accession>
<comment type="similarity">
    <text evidence="1">Belongs to the glycosyl hydrolase 31 family.</text>
</comment>
<dbReference type="GO" id="GO:0030246">
    <property type="term" value="F:carbohydrate binding"/>
    <property type="evidence" value="ECO:0007669"/>
    <property type="project" value="InterPro"/>
</dbReference>
<feature type="domain" description="DUF5110" evidence="4">
    <location>
        <begin position="783"/>
        <end position="850"/>
    </location>
</feature>
<dbReference type="InterPro" id="IPR013780">
    <property type="entry name" value="Glyco_hydro_b"/>
</dbReference>
<protein>
    <submittedName>
        <fullName evidence="6">Alpha-xylosidase BoGH31A</fullName>
        <ecNumber evidence="6">3.2.1.177</ecNumber>
    </submittedName>
</protein>
<dbReference type="AlphaFoldDB" id="A0A1J5RSR5"/>
<dbReference type="InterPro" id="IPR025887">
    <property type="entry name" value="Glyco_hydro_31_N_dom"/>
</dbReference>
<dbReference type="Pfam" id="PF01055">
    <property type="entry name" value="Glyco_hydro_31_2nd"/>
    <property type="match status" value="1"/>
</dbReference>
<dbReference type="EC" id="3.2.1.177" evidence="6"/>
<evidence type="ECO:0000259" key="5">
    <source>
        <dbReference type="Pfam" id="PF21365"/>
    </source>
</evidence>
<evidence type="ECO:0000259" key="3">
    <source>
        <dbReference type="Pfam" id="PF13802"/>
    </source>
</evidence>
<feature type="domain" description="Glycoside hydrolase family 31 N-terminal" evidence="3">
    <location>
        <begin position="46"/>
        <end position="204"/>
    </location>
</feature>
<dbReference type="InterPro" id="IPR033403">
    <property type="entry name" value="DUF5110"/>
</dbReference>
<dbReference type="InterPro" id="IPR051816">
    <property type="entry name" value="Glycosyl_Hydrolase_31"/>
</dbReference>
<dbReference type="InterPro" id="IPR048395">
    <property type="entry name" value="Glyco_hydro_31_C"/>
</dbReference>
<dbReference type="EMBL" id="MLJW01000175">
    <property type="protein sequence ID" value="OIQ95015.1"/>
    <property type="molecule type" value="Genomic_DNA"/>
</dbReference>
<dbReference type="GO" id="GO:0005975">
    <property type="term" value="P:carbohydrate metabolic process"/>
    <property type="evidence" value="ECO:0007669"/>
    <property type="project" value="InterPro"/>
</dbReference>
<dbReference type="InterPro" id="IPR017853">
    <property type="entry name" value="GH"/>
</dbReference>
<dbReference type="CDD" id="cd06591">
    <property type="entry name" value="GH31_xylosidase_XylS"/>
    <property type="match status" value="1"/>
</dbReference>
<dbReference type="Gene3D" id="2.60.40.1760">
    <property type="entry name" value="glycosyl hydrolase (family 31)"/>
    <property type="match status" value="1"/>
</dbReference>
<dbReference type="PANTHER" id="PTHR43863">
    <property type="entry name" value="HYDROLASE, PUTATIVE (AFU_ORTHOLOGUE AFUA_1G03140)-RELATED"/>
    <property type="match status" value="1"/>
</dbReference>
<dbReference type="PANTHER" id="PTHR43863:SF2">
    <property type="entry name" value="MALTASE-GLUCOAMYLASE"/>
    <property type="match status" value="1"/>
</dbReference>
<reference evidence="6" key="1">
    <citation type="submission" date="2016-10" db="EMBL/GenBank/DDBJ databases">
        <title>Sequence of Gallionella enrichment culture.</title>
        <authorList>
            <person name="Poehlein A."/>
            <person name="Muehling M."/>
            <person name="Daniel R."/>
        </authorList>
    </citation>
    <scope>NUCLEOTIDE SEQUENCE</scope>
</reference>
<dbReference type="Gene3D" id="3.20.20.80">
    <property type="entry name" value="Glycosidases"/>
    <property type="match status" value="1"/>
</dbReference>
<organism evidence="6">
    <name type="scientific">mine drainage metagenome</name>
    <dbReference type="NCBI Taxonomy" id="410659"/>
    <lineage>
        <taxon>unclassified sequences</taxon>
        <taxon>metagenomes</taxon>
        <taxon>ecological metagenomes</taxon>
    </lineage>
</organism>
<dbReference type="CDD" id="cd14752">
    <property type="entry name" value="GH31_N"/>
    <property type="match status" value="1"/>
</dbReference>
<dbReference type="SUPFAM" id="SSF74650">
    <property type="entry name" value="Galactose mutarotase-like"/>
    <property type="match status" value="1"/>
</dbReference>
<dbReference type="Gene3D" id="2.60.40.1180">
    <property type="entry name" value="Golgi alpha-mannosidase II"/>
    <property type="match status" value="2"/>
</dbReference>
<comment type="caution">
    <text evidence="6">The sequence shown here is derived from an EMBL/GenBank/DDBJ whole genome shotgun (WGS) entry which is preliminary data.</text>
</comment>
<dbReference type="InterPro" id="IPR000322">
    <property type="entry name" value="Glyco_hydro_31_TIM"/>
</dbReference>
<dbReference type="Pfam" id="PF21365">
    <property type="entry name" value="Glyco_hydro_31_3rd"/>
    <property type="match status" value="1"/>
</dbReference>
<name>A0A1J5RSR5_9ZZZZ</name>
<dbReference type="SUPFAM" id="SSF51011">
    <property type="entry name" value="Glycosyl hydrolase domain"/>
    <property type="match status" value="1"/>
</dbReference>
<dbReference type="InterPro" id="IPR011013">
    <property type="entry name" value="Gal_mutarotase_sf_dom"/>
</dbReference>
<dbReference type="SUPFAM" id="SSF51445">
    <property type="entry name" value="(Trans)glycosidases"/>
    <property type="match status" value="1"/>
</dbReference>
<dbReference type="Pfam" id="PF13802">
    <property type="entry name" value="Gal_mutarotas_2"/>
    <property type="match status" value="1"/>
</dbReference>